<dbReference type="InterPro" id="IPR000014">
    <property type="entry name" value="PAS"/>
</dbReference>
<dbReference type="InterPro" id="IPR011006">
    <property type="entry name" value="CheY-like_superfamily"/>
</dbReference>
<feature type="domain" description="Response regulatory" evidence="5">
    <location>
        <begin position="428"/>
        <end position="546"/>
    </location>
</feature>
<dbReference type="AlphaFoldDB" id="A0A368NY15"/>
<gene>
    <name evidence="7" type="ORF">DXT89_00330</name>
</gene>
<dbReference type="InterPro" id="IPR035965">
    <property type="entry name" value="PAS-like_dom_sf"/>
</dbReference>
<dbReference type="SUPFAM" id="SSF55785">
    <property type="entry name" value="PYP-like sensor domain (PAS domain)"/>
    <property type="match status" value="1"/>
</dbReference>
<dbReference type="SMART" id="SM00091">
    <property type="entry name" value="PAS"/>
    <property type="match status" value="2"/>
</dbReference>
<dbReference type="CDD" id="cd17546">
    <property type="entry name" value="REC_hyHK_CKI1_RcsC-like"/>
    <property type="match status" value="1"/>
</dbReference>
<dbReference type="PROSITE" id="PS50110">
    <property type="entry name" value="RESPONSE_REGULATORY"/>
    <property type="match status" value="1"/>
</dbReference>
<feature type="domain" description="PAS" evidence="6">
    <location>
        <begin position="156"/>
        <end position="201"/>
    </location>
</feature>
<comment type="caution">
    <text evidence="7">The sequence shown here is derived from an EMBL/GenBank/DDBJ whole genome shotgun (WGS) entry which is preliminary data.</text>
</comment>
<dbReference type="RefSeq" id="WP_060719177.1">
    <property type="nucleotide sequence ID" value="NZ_CP055265.1"/>
</dbReference>
<feature type="compositionally biased region" description="Pro residues" evidence="4">
    <location>
        <begin position="292"/>
        <end position="304"/>
    </location>
</feature>
<dbReference type="EMBL" id="QUSG01000001">
    <property type="protein sequence ID" value="KAA3531872.1"/>
    <property type="molecule type" value="Genomic_DNA"/>
</dbReference>
<reference evidence="7 8" key="1">
    <citation type="submission" date="2018-08" db="EMBL/GenBank/DDBJ databases">
        <title>Genome sequencing of Agrobacterium vitis strain ICMP 10754.</title>
        <authorList>
            <person name="Visnovsky S.B."/>
            <person name="Pitman A.R."/>
        </authorList>
    </citation>
    <scope>NUCLEOTIDE SEQUENCE [LARGE SCALE GENOMIC DNA]</scope>
    <source>
        <strain evidence="7 8">ICMP 10754</strain>
    </source>
</reference>
<dbReference type="OrthoDB" id="8274118at2"/>
<feature type="modified residue" description="4-aspartylphosphate" evidence="3">
    <location>
        <position position="477"/>
    </location>
</feature>
<evidence type="ECO:0000259" key="6">
    <source>
        <dbReference type="PROSITE" id="PS50112"/>
    </source>
</evidence>
<keyword evidence="1 3" id="KW-0597">Phosphoprotein</keyword>
<evidence type="ECO:0000256" key="1">
    <source>
        <dbReference type="ARBA" id="ARBA00022553"/>
    </source>
</evidence>
<dbReference type="PANTHER" id="PTHR45339">
    <property type="entry name" value="HYBRID SIGNAL TRANSDUCTION HISTIDINE KINASE J"/>
    <property type="match status" value="1"/>
</dbReference>
<dbReference type="GO" id="GO:0000160">
    <property type="term" value="P:phosphorelay signal transduction system"/>
    <property type="evidence" value="ECO:0007669"/>
    <property type="project" value="UniProtKB-KW"/>
</dbReference>
<dbReference type="CDD" id="cd00130">
    <property type="entry name" value="PAS"/>
    <property type="match status" value="1"/>
</dbReference>
<dbReference type="PANTHER" id="PTHR45339:SF1">
    <property type="entry name" value="HYBRID SIGNAL TRANSDUCTION HISTIDINE KINASE J"/>
    <property type="match status" value="1"/>
</dbReference>
<feature type="region of interest" description="Disordered" evidence="4">
    <location>
        <begin position="279"/>
        <end position="311"/>
    </location>
</feature>
<dbReference type="SMART" id="SM00448">
    <property type="entry name" value="REC"/>
    <property type="match status" value="1"/>
</dbReference>
<evidence type="ECO:0000256" key="2">
    <source>
        <dbReference type="ARBA" id="ARBA00023012"/>
    </source>
</evidence>
<accession>A0A368NY15</accession>
<evidence type="ECO:0000313" key="7">
    <source>
        <dbReference type="EMBL" id="KAA3531872.1"/>
    </source>
</evidence>
<protein>
    <submittedName>
        <fullName evidence="7">Response regulator</fullName>
    </submittedName>
</protein>
<dbReference type="SUPFAM" id="SSF52172">
    <property type="entry name" value="CheY-like"/>
    <property type="match status" value="1"/>
</dbReference>
<dbReference type="PROSITE" id="PS50112">
    <property type="entry name" value="PAS"/>
    <property type="match status" value="1"/>
</dbReference>
<organism evidence="7 8">
    <name type="scientific">Agrobacterium vitis</name>
    <name type="common">Rhizobium vitis</name>
    <dbReference type="NCBI Taxonomy" id="373"/>
    <lineage>
        <taxon>Bacteria</taxon>
        <taxon>Pseudomonadati</taxon>
        <taxon>Pseudomonadota</taxon>
        <taxon>Alphaproteobacteria</taxon>
        <taxon>Hyphomicrobiales</taxon>
        <taxon>Rhizobiaceae</taxon>
        <taxon>Rhizobium/Agrobacterium group</taxon>
        <taxon>Agrobacterium</taxon>
    </lineage>
</organism>
<dbReference type="GeneID" id="60681720"/>
<evidence type="ECO:0000259" key="5">
    <source>
        <dbReference type="PROSITE" id="PS50110"/>
    </source>
</evidence>
<dbReference type="Gene3D" id="3.40.50.2300">
    <property type="match status" value="1"/>
</dbReference>
<dbReference type="InterPro" id="IPR013767">
    <property type="entry name" value="PAS_fold"/>
</dbReference>
<evidence type="ECO:0000313" key="8">
    <source>
        <dbReference type="Proteomes" id="UP000436911"/>
    </source>
</evidence>
<dbReference type="Proteomes" id="UP000436911">
    <property type="component" value="Unassembled WGS sequence"/>
</dbReference>
<dbReference type="Gene3D" id="3.30.450.20">
    <property type="entry name" value="PAS domain"/>
    <property type="match status" value="1"/>
</dbReference>
<proteinExistence type="predicted"/>
<dbReference type="InterPro" id="IPR001789">
    <property type="entry name" value="Sig_transdc_resp-reg_receiver"/>
</dbReference>
<keyword evidence="2" id="KW-0902">Two-component regulatory system</keyword>
<dbReference type="Pfam" id="PF00989">
    <property type="entry name" value="PAS"/>
    <property type="match status" value="1"/>
</dbReference>
<name>A0A368NY15_AGRVI</name>
<evidence type="ECO:0000256" key="4">
    <source>
        <dbReference type="SAM" id="MobiDB-lite"/>
    </source>
</evidence>
<evidence type="ECO:0000256" key="3">
    <source>
        <dbReference type="PROSITE-ProRule" id="PRU00169"/>
    </source>
</evidence>
<dbReference type="GO" id="GO:0006355">
    <property type="term" value="P:regulation of DNA-templated transcription"/>
    <property type="evidence" value="ECO:0007669"/>
    <property type="project" value="InterPro"/>
</dbReference>
<dbReference type="Pfam" id="PF00072">
    <property type="entry name" value="Response_reg"/>
    <property type="match status" value="1"/>
</dbReference>
<sequence length="554" mass="61790">MHKQPGDRQTTDRTWASALVLEHSLLDAVCDAQGSALLVVDSDDIIVYASPQLLNFFEIPEFYLQAGTRLRDCLGAIYDHCIRAILSPNPPSREEWLAERVASHWRERFETLDRTVKKRTVRQLNRRLANGFGICAISDITEQKKREEQWRTDLERVEVTENILDSLPQPVMVWDRQHIVVGINKAFVAMMGTSEDAILGRPAADLLESRFLASLQQAEQQVGVRERFIRIADPGSSQAAPAAYINRIGKTDRSFCVVTFASVDGAAHLLRPTIRAESRNAPGPAAHITSPLSPPQRQPQPATEPPREDSLRQRVVIASSDPIFLANAVGVLPQQASDRCIVHSPYELRAVIELARSMAMSIDLIITDRAMSVSREQLALDDTTRTLVADRNSVAERLTQHLQPRAATIAQTRSHPEGIVRAPKKTVEILVVEDNEVNQIVFSQILEGLGRSYKLAVNGADALAIWQAERPAIVLMDISLPDINGMDLCRLMRQRQRAGERRTAIIGVLVPAFDHDRGRCLDAGMDDVIVKPLSPDMIEQLLDRHLETHRHATA</sequence>